<dbReference type="Proteomes" id="UP000284452">
    <property type="component" value="Unassembled WGS sequence"/>
</dbReference>
<evidence type="ECO:0000259" key="4">
    <source>
        <dbReference type="SMART" id="SM00449"/>
    </source>
</evidence>
<protein>
    <submittedName>
        <fullName evidence="5">SPRY domain-containing protein</fullName>
    </submittedName>
</protein>
<keyword evidence="2" id="KW-0539">Nucleus</keyword>
<feature type="compositionally biased region" description="Basic and acidic residues" evidence="3">
    <location>
        <begin position="193"/>
        <end position="205"/>
    </location>
</feature>
<name>A0A3R8AW22_TOXGO</name>
<dbReference type="GO" id="GO:0000976">
    <property type="term" value="F:transcription cis-regulatory region binding"/>
    <property type="evidence" value="ECO:0007669"/>
    <property type="project" value="TreeGrafter"/>
</dbReference>
<feature type="region of interest" description="Disordered" evidence="3">
    <location>
        <begin position="504"/>
        <end position="523"/>
    </location>
</feature>
<comment type="subcellular location">
    <subcellularLocation>
        <location evidence="1">Nucleus</location>
    </subcellularLocation>
</comment>
<feature type="compositionally biased region" description="Low complexity" evidence="3">
    <location>
        <begin position="15"/>
        <end position="41"/>
    </location>
</feature>
<dbReference type="InterPro" id="IPR043136">
    <property type="entry name" value="B30.2/SPRY_sf"/>
</dbReference>
<proteinExistence type="predicted"/>
<dbReference type="PANTHER" id="PTHR10598">
    <property type="entry name" value="SET1/ASH2 HISTONE METHYLTRANSFERASE COMPLEX SUBUNIT ASH2"/>
    <property type="match status" value="1"/>
</dbReference>
<dbReference type="InterPro" id="IPR003877">
    <property type="entry name" value="SPRY_dom"/>
</dbReference>
<dbReference type="SUPFAM" id="SSF49899">
    <property type="entry name" value="Concanavalin A-like lectins/glucanases"/>
    <property type="match status" value="1"/>
</dbReference>
<feature type="compositionally biased region" description="Low complexity" evidence="3">
    <location>
        <begin position="48"/>
        <end position="110"/>
    </location>
</feature>
<evidence type="ECO:0000313" key="6">
    <source>
        <dbReference type="Proteomes" id="UP000284452"/>
    </source>
</evidence>
<dbReference type="InterPro" id="IPR037353">
    <property type="entry name" value="ASH2"/>
</dbReference>
<feature type="compositionally biased region" description="Low complexity" evidence="3">
    <location>
        <begin position="143"/>
        <end position="154"/>
    </location>
</feature>
<dbReference type="Gene3D" id="2.60.120.920">
    <property type="match status" value="1"/>
</dbReference>
<dbReference type="SMART" id="SM00449">
    <property type="entry name" value="SPRY"/>
    <property type="match status" value="1"/>
</dbReference>
<dbReference type="GO" id="GO:0048188">
    <property type="term" value="C:Set1C/COMPASS complex"/>
    <property type="evidence" value="ECO:0007669"/>
    <property type="project" value="InterPro"/>
</dbReference>
<feature type="region of interest" description="Disordered" evidence="3">
    <location>
        <begin position="1"/>
        <end position="225"/>
    </location>
</feature>
<feature type="domain" description="SPRY" evidence="4">
    <location>
        <begin position="316"/>
        <end position="501"/>
    </location>
</feature>
<dbReference type="InterPro" id="IPR013320">
    <property type="entry name" value="ConA-like_dom_sf"/>
</dbReference>
<evidence type="ECO:0000256" key="2">
    <source>
        <dbReference type="ARBA" id="ARBA00023242"/>
    </source>
</evidence>
<evidence type="ECO:0000256" key="1">
    <source>
        <dbReference type="ARBA" id="ARBA00004123"/>
    </source>
</evidence>
<dbReference type="AlphaFoldDB" id="A0A3R8AW22"/>
<sequence>MQPNTVPPHPIFSNPSSSSLYSSASYPPCAPSAYSSSLSPCFYPPAASPSSSPACTSYSPSPSSFASSSAYPRSSSPSCPSLSVRTSSLRSPPSAAVSFASAALAAPPQGSGSGSGSSGGRETQRRAKAESKEASSLPANRRSPSSLSPVSSVSALRDEGSKPRPPSPRQRGRKNSALATASSLPRHAALKRPRSEEDREKEREGSSLAAPLPALGPSPHRQTLPFFSLQQHPHDQHARHGTYGIIARGVCEREKSEDAGNKRGRQNKTPQLRDDRPFVCFSWRYRDAFLTLSTDRLVVTGHKGWSSAFATHCSEKDKWYFEVEVLPCETQNLRFIGYSQESLPPLKAHWRVGWACRYQTYDVPIGGNLHSFALCGACNETPMLATGGLKRRLAGEASCRDLPLLKEGDIIGCFLTLHEPRWWLPDPRKDPKLHEFLQAGILCSPDAQPPCVVNEGAWIEFSVNGERLGRVFEGMIGNGVYHPAVSLYMGAKLRLNPGPNFSFPPPPSEGFQPCSEMRRPHIP</sequence>
<dbReference type="VEuPathDB" id="ToxoDB:TGCAST_221450"/>
<dbReference type="EMBL" id="AHIV02000221">
    <property type="protein sequence ID" value="RQX74950.1"/>
    <property type="molecule type" value="Genomic_DNA"/>
</dbReference>
<feature type="compositionally biased region" description="Pro residues" evidence="3">
    <location>
        <begin position="1"/>
        <end position="10"/>
    </location>
</feature>
<dbReference type="CDD" id="cd12872">
    <property type="entry name" value="SPRY_Ash2"/>
    <property type="match status" value="1"/>
</dbReference>
<comment type="caution">
    <text evidence="5">The sequence shown here is derived from an EMBL/GenBank/DDBJ whole genome shotgun (WGS) entry which is preliminary data.</text>
</comment>
<accession>A0A3R8AW22</accession>
<feature type="compositionally biased region" description="Low complexity" evidence="3">
    <location>
        <begin position="206"/>
        <end position="219"/>
    </location>
</feature>
<organism evidence="5 6">
    <name type="scientific">Toxoplasma gondii CAST</name>
    <dbReference type="NCBI Taxonomy" id="943122"/>
    <lineage>
        <taxon>Eukaryota</taxon>
        <taxon>Sar</taxon>
        <taxon>Alveolata</taxon>
        <taxon>Apicomplexa</taxon>
        <taxon>Conoidasida</taxon>
        <taxon>Coccidia</taxon>
        <taxon>Eucoccidiorida</taxon>
        <taxon>Eimeriorina</taxon>
        <taxon>Sarcocystidae</taxon>
        <taxon>Toxoplasma</taxon>
    </lineage>
</organism>
<evidence type="ECO:0000256" key="3">
    <source>
        <dbReference type="SAM" id="MobiDB-lite"/>
    </source>
</evidence>
<dbReference type="PANTHER" id="PTHR10598:SF0">
    <property type="entry name" value="SET1_ASH2 HISTONE METHYLTRANSFERASE COMPLEX SUBUNIT ASH2"/>
    <property type="match status" value="1"/>
</dbReference>
<gene>
    <name evidence="5" type="ORF">TGCAST_221450</name>
</gene>
<reference evidence="5 6" key="1">
    <citation type="submission" date="2017-10" db="EMBL/GenBank/DDBJ databases">
        <authorList>
            <person name="Sibley D."/>
            <person name="Venepally P."/>
            <person name="Karamycheva S."/>
            <person name="Hadjithomas M."/>
            <person name="Khan A."/>
            <person name="Brunk B."/>
            <person name="Roos D."/>
            <person name="Caler E."/>
            <person name="Lorenzi H."/>
        </authorList>
    </citation>
    <scope>NUCLEOTIDE SEQUENCE [LARGE SCALE GENOMIC DNA]</scope>
    <source>
        <strain evidence="5 6">CAST</strain>
    </source>
</reference>
<evidence type="ECO:0000313" key="5">
    <source>
        <dbReference type="EMBL" id="RQX74950.1"/>
    </source>
</evidence>
<feature type="compositionally biased region" description="Basic and acidic residues" evidence="3">
    <location>
        <begin position="122"/>
        <end position="133"/>
    </location>
</feature>